<feature type="coiled-coil region" evidence="1">
    <location>
        <begin position="116"/>
        <end position="143"/>
    </location>
</feature>
<comment type="caution">
    <text evidence="3">The sequence shown here is derived from an EMBL/GenBank/DDBJ whole genome shotgun (WGS) entry which is preliminary data.</text>
</comment>
<proteinExistence type="predicted"/>
<gene>
    <name evidence="3" type="ORF">C2845_PM06G26070</name>
</gene>
<feature type="compositionally biased region" description="Acidic residues" evidence="2">
    <location>
        <begin position="47"/>
        <end position="57"/>
    </location>
</feature>
<sequence length="184" mass="20475">MELPEDHPDTVEDSEEEDVAGGDGADPGAAGGDDAEDGGDDLAGPDGGDDDPDDDPESATATDVPPPEPHYEKELHHLDFAEGPFPALLWRAMQRIGFPLMPRYEASFFRNAHIDLDSTGSEIQEVKRKLRKTLREKVILEAQLRGDQELPPEYDSDESIDYLPESPPRKRVHYGEPGYRTHYH</sequence>
<dbReference type="Proteomes" id="UP000275267">
    <property type="component" value="Unassembled WGS sequence"/>
</dbReference>
<accession>A0A3L6R974</accession>
<organism evidence="3 4">
    <name type="scientific">Panicum miliaceum</name>
    <name type="common">Proso millet</name>
    <name type="synonym">Broomcorn millet</name>
    <dbReference type="NCBI Taxonomy" id="4540"/>
    <lineage>
        <taxon>Eukaryota</taxon>
        <taxon>Viridiplantae</taxon>
        <taxon>Streptophyta</taxon>
        <taxon>Embryophyta</taxon>
        <taxon>Tracheophyta</taxon>
        <taxon>Spermatophyta</taxon>
        <taxon>Magnoliopsida</taxon>
        <taxon>Liliopsida</taxon>
        <taxon>Poales</taxon>
        <taxon>Poaceae</taxon>
        <taxon>PACMAD clade</taxon>
        <taxon>Panicoideae</taxon>
        <taxon>Panicodae</taxon>
        <taxon>Paniceae</taxon>
        <taxon>Panicinae</taxon>
        <taxon>Panicum</taxon>
        <taxon>Panicum sect. Panicum</taxon>
    </lineage>
</organism>
<feature type="compositionally biased region" description="Basic and acidic residues" evidence="2">
    <location>
        <begin position="1"/>
        <end position="10"/>
    </location>
</feature>
<protein>
    <submittedName>
        <fullName evidence="3">Uncharacterized protein</fullName>
    </submittedName>
</protein>
<reference evidence="4" key="1">
    <citation type="journal article" date="2019" name="Nat. Commun.">
        <title>The genome of broomcorn millet.</title>
        <authorList>
            <person name="Zou C."/>
            <person name="Miki D."/>
            <person name="Li D."/>
            <person name="Tang Q."/>
            <person name="Xiao L."/>
            <person name="Rajput S."/>
            <person name="Deng P."/>
            <person name="Jia W."/>
            <person name="Huang R."/>
            <person name="Zhang M."/>
            <person name="Sun Y."/>
            <person name="Hu J."/>
            <person name="Fu X."/>
            <person name="Schnable P.S."/>
            <person name="Li F."/>
            <person name="Zhang H."/>
            <person name="Feng B."/>
            <person name="Zhu X."/>
            <person name="Liu R."/>
            <person name="Schnable J.C."/>
            <person name="Zhu J.-K."/>
            <person name="Zhang H."/>
        </authorList>
    </citation>
    <scope>NUCLEOTIDE SEQUENCE [LARGE SCALE GENOMIC DNA]</scope>
</reference>
<evidence type="ECO:0000313" key="4">
    <source>
        <dbReference type="Proteomes" id="UP000275267"/>
    </source>
</evidence>
<evidence type="ECO:0000256" key="2">
    <source>
        <dbReference type="SAM" id="MobiDB-lite"/>
    </source>
</evidence>
<keyword evidence="4" id="KW-1185">Reference proteome</keyword>
<name>A0A3L6R974_PANMI</name>
<keyword evidence="1" id="KW-0175">Coiled coil</keyword>
<feature type="compositionally biased region" description="Acidic residues" evidence="2">
    <location>
        <begin position="11"/>
        <end position="20"/>
    </location>
</feature>
<feature type="region of interest" description="Disordered" evidence="2">
    <location>
        <begin position="149"/>
        <end position="184"/>
    </location>
</feature>
<feature type="compositionally biased region" description="Gly residues" evidence="2">
    <location>
        <begin position="21"/>
        <end position="31"/>
    </location>
</feature>
<evidence type="ECO:0000313" key="3">
    <source>
        <dbReference type="EMBL" id="RLM99399.1"/>
    </source>
</evidence>
<feature type="compositionally biased region" description="Acidic residues" evidence="2">
    <location>
        <begin position="150"/>
        <end position="160"/>
    </location>
</feature>
<dbReference type="AlphaFoldDB" id="A0A3L6R974"/>
<evidence type="ECO:0000256" key="1">
    <source>
        <dbReference type="SAM" id="Coils"/>
    </source>
</evidence>
<feature type="region of interest" description="Disordered" evidence="2">
    <location>
        <begin position="1"/>
        <end position="71"/>
    </location>
</feature>
<dbReference type="EMBL" id="PQIB02000009">
    <property type="protein sequence ID" value="RLM99399.1"/>
    <property type="molecule type" value="Genomic_DNA"/>
</dbReference>